<feature type="region of interest" description="Disordered" evidence="2">
    <location>
        <begin position="1"/>
        <end position="31"/>
    </location>
</feature>
<dbReference type="PANTHER" id="PTHR34066">
    <property type="entry name" value="GROWTH FACTOR 2"/>
    <property type="match status" value="1"/>
</dbReference>
<feature type="compositionally biased region" description="Polar residues" evidence="2">
    <location>
        <begin position="11"/>
        <end position="25"/>
    </location>
</feature>
<dbReference type="OrthoDB" id="20835at2759"/>
<evidence type="ECO:0000256" key="1">
    <source>
        <dbReference type="SAM" id="Coils"/>
    </source>
</evidence>
<gene>
    <name evidence="3" type="ORF">J8273_5127</name>
</gene>
<keyword evidence="1" id="KW-0175">Coiled coil</keyword>
<keyword evidence="4" id="KW-1185">Reference proteome</keyword>
<evidence type="ECO:0000313" key="4">
    <source>
        <dbReference type="Proteomes" id="UP000717585"/>
    </source>
</evidence>
<dbReference type="Proteomes" id="UP000717585">
    <property type="component" value="Unassembled WGS sequence"/>
</dbReference>
<organism evidence="3 4">
    <name type="scientific">Carpediemonas membranifera</name>
    <dbReference type="NCBI Taxonomy" id="201153"/>
    <lineage>
        <taxon>Eukaryota</taxon>
        <taxon>Metamonada</taxon>
        <taxon>Carpediemonas-like organisms</taxon>
        <taxon>Carpediemonas</taxon>
    </lineage>
</organism>
<dbReference type="EMBL" id="JAHDYR010000038">
    <property type="protein sequence ID" value="KAG9392148.1"/>
    <property type="molecule type" value="Genomic_DNA"/>
</dbReference>
<evidence type="ECO:0000256" key="2">
    <source>
        <dbReference type="SAM" id="MobiDB-lite"/>
    </source>
</evidence>
<protein>
    <submittedName>
        <fullName evidence="3">Uncharacterized protein</fullName>
    </submittedName>
</protein>
<proteinExistence type="predicted"/>
<dbReference type="PANTHER" id="PTHR34066:SF1">
    <property type="entry name" value="DUF1764 FAMILY PROTEIN"/>
    <property type="match status" value="1"/>
</dbReference>
<evidence type="ECO:0000313" key="3">
    <source>
        <dbReference type="EMBL" id="KAG9392148.1"/>
    </source>
</evidence>
<comment type="caution">
    <text evidence="3">The sequence shown here is derived from an EMBL/GenBank/DDBJ whole genome shotgun (WGS) entry which is preliminary data.</text>
</comment>
<reference evidence="3" key="1">
    <citation type="submission" date="2021-05" db="EMBL/GenBank/DDBJ databases">
        <title>A free-living protist that lacks canonical eukaryotic 1 DNA replication and segregation systems.</title>
        <authorList>
            <person name="Salas-Leiva D.E."/>
            <person name="Tromer E.C."/>
            <person name="Curtis B.A."/>
            <person name="Jerlstrom-Hultqvist J."/>
            <person name="Kolisko M."/>
            <person name="Yi Z."/>
            <person name="Salas-Leiva J.S."/>
            <person name="Gallot-Lavallee L."/>
            <person name="Kops G.J.P.L."/>
            <person name="Archibald J.M."/>
            <person name="Simpson A.G.B."/>
            <person name="Roger A.J."/>
        </authorList>
    </citation>
    <scope>NUCLEOTIDE SEQUENCE</scope>
    <source>
        <strain evidence="3">BICM</strain>
    </source>
</reference>
<sequence length="120" mass="13717">MAEKGKKGGSSAIQRGKSINKTSKTPIEKKKARSDVIDDLFQKAKEKKKIDREEKQKKEEKKIIDKEKKKEALEILTGVTAEDKKRRETEEGYKIYSFDELKLGRGGDTPLCPFDCDCCF</sequence>
<accession>A0A8J6AZF5</accession>
<dbReference type="InterPro" id="IPR013885">
    <property type="entry name" value="DUF1764_euk"/>
</dbReference>
<feature type="coiled-coil region" evidence="1">
    <location>
        <begin position="41"/>
        <end position="76"/>
    </location>
</feature>
<dbReference type="AlphaFoldDB" id="A0A8J6AZF5"/>
<dbReference type="Pfam" id="PF08576">
    <property type="entry name" value="DUF1764"/>
    <property type="match status" value="1"/>
</dbReference>
<name>A0A8J6AZF5_9EUKA</name>